<dbReference type="Proteomes" id="UP001364617">
    <property type="component" value="Unassembled WGS sequence"/>
</dbReference>
<dbReference type="InterPro" id="IPR043502">
    <property type="entry name" value="DNA/RNA_pol_sf"/>
</dbReference>
<evidence type="ECO:0000256" key="1">
    <source>
        <dbReference type="SAM" id="Coils"/>
    </source>
</evidence>
<dbReference type="GO" id="GO:0003676">
    <property type="term" value="F:nucleic acid binding"/>
    <property type="evidence" value="ECO:0007669"/>
    <property type="project" value="InterPro"/>
</dbReference>
<sequence length="1942" mass="219758">MEGERKSETEKILKTRSVVTRSTTSSKRSSRTSASMAAAKARARAETERTRAYYVKKETEIKVEKVRMEGSLTALEHEREAAAAMAEARILEEAAESMEEGSYHSHSLIVPVADPVQRTSDYVEQHSNNSIVVPPEEISLATPPVDFINLYGSKNKQLTESSHRSVTPDLAERVNDAVSNPNAIMIEKPQSATYSPVNYWPLPQTYNAGAPMQSPSHGEDEMSDLARFLARREIISSGLTKFDDHPENYWAWKSSFLNATSGLKLTSSEQLDLLIKWLGSRSSEYVRRIRSVHIRYPDTGLKMAWIRLEEMYGSPEVVEKALFDKIEKFPKINKQDPLKLQELGDLLREIQSAKAEGYLTGLSYLDTSRGVNPIVEKLPYHLQEKWIYQGSEYKRKHNVTFPPFSFLTDFVCQEARARNDPSFIISAVSTTQIKAEPFVQRQPQRRMAVSTHKTGVTSSIGFLSTRSSDNEPIDVEKQCPIHKNKPHPLRRCRGFRAKTLEERQTLLRENGVCYRCCASTVHLAKNCKAVIKCNECESDRHVSALHPGPPPWAIKDPSSDHGGEEDKSPSPNVTSQCTEICGDSPIPKSCSKICLIGVYPEDHPEMMVKMYAVLDEQSNRSLARPEFFDLFKVKGTEHPYTLRTCAGVTETSGRRATGFQAVSMDGKTRVSLPTLIECNYMPDDHTEIPSPTIAHQFPHLKSIAHEIPEIDPCAKILLLLGRDIIQVHKVRKQLNGLNNSPYAQKLDFGWVIVGNVCLGSAHKPSTVDVFRTNILLNGRPSICEPCPNQIQVKEKLSSKDHAISLHGCHFYPSTCPEYLLGNTIFERTQDDEKIAPSIEDRAFMKLMDKEMFIDSSNSWVAPLPFRIPRQQLPNNRDLSLKRLLSLHQSLRKKPQMQEHFITFMQRIFDAGHAELAPPVKENEEVWYLPIFGVYHPRKPGQIRVVFDSSAEYKGLSLNQVLLSGPDLNNSLLGVLLRFRKEAVAFTADIEQMFHSFVVREDHRNFLRFLWFEDNDLSKNVTEYRMKVHVFGNSPSPAVAIYGLHRAAQHGELEFGKDARAFVGRNFYVDDGLKSVPTAEEAVDLLKRTQEMLASSNLRLHKIASNSPAVLNAFPVEDHVKDLKDLDLEKDTPPIQRSLGLSWNLKTDTFTFRVDAEEKPFTRRGVLATVNSVFDPLGLAAPVTIQGKFLLRDLTADTKDWDAPLPTVRQAEWEAWKYSLHDLAQFEIPRVYSKVSLSSAKRKEIHVFSDASTKAIAAVAYLRVMDDNGSCTVGFVLGKAKLAPLSAHTVPRLELGAAVLAVEVAELVQDEIDITPNAVEFYSDSKVVLGYIHNQTRRFYVYVSNRVQRIRKSTRPEQWHYISTSQNPADHATRSVPASDLKDSTWLSGPAFLSHPDSEHLEDNPSYNLIDPDSDVDVRSNRTDLTPHDFPVKLGSHRFERFSTWKSLLQAISNLIHIIHSFRIETELASTCKKWHLCDKALPEEFSQAKVVILQCIQRESYCVEFARLSEGKEIPKNSGLRTLNPFIDQDGLLRVGGRLKHAPIEQREKHPVIIPGKSHIALLITRHFHERVKHQGRLFTEGAIRNAGFWIVGARKRIYSVIHKCIICQKLRGRVVEQKMADLPPDRLATDPPFTYVGLDVFGPWMVASRRTRGGLANSKRWVLIFTCLSIRAVHFELIDSLDASTFINALRRFFAIRGPAKHIRSDCGTNFKGACKELGMLAEEPSFTSYLNEEGCRWIFNPPHASHMGGAWERLIGVARRILDSMLLQNSHSHLTHEMLATFLAEVSAIMNARPLAPISSDPNSPALLTPATLLTQKVGVLSPPPGDFEKDLCRQKWKQVQQLASTFWERWRREYLVNLQSRRKWHTNQPNIKEGDIVLMKEAQVKRNDWPMALVTKVFPGDDEKVRKIEIKVTNDGKCKTYLRPVSQVILLLSPEEQKE</sequence>
<organism evidence="4 5">
    <name type="scientific">Phoxinus phoxinus</name>
    <name type="common">Eurasian minnow</name>
    <dbReference type="NCBI Taxonomy" id="58324"/>
    <lineage>
        <taxon>Eukaryota</taxon>
        <taxon>Metazoa</taxon>
        <taxon>Chordata</taxon>
        <taxon>Craniata</taxon>
        <taxon>Vertebrata</taxon>
        <taxon>Euteleostomi</taxon>
        <taxon>Actinopterygii</taxon>
        <taxon>Neopterygii</taxon>
        <taxon>Teleostei</taxon>
        <taxon>Ostariophysi</taxon>
        <taxon>Cypriniformes</taxon>
        <taxon>Leuciscidae</taxon>
        <taxon>Phoxininae</taxon>
        <taxon>Phoxinus</taxon>
    </lineage>
</organism>
<reference evidence="4 5" key="1">
    <citation type="submission" date="2024-02" db="EMBL/GenBank/DDBJ databases">
        <title>Chromosome-level genome assembly of the Eurasian Minnow (Phoxinus phoxinus).</title>
        <authorList>
            <person name="Oriowo T.O."/>
            <person name="Martin S."/>
            <person name="Stange M."/>
            <person name="Chrysostomakis Y."/>
            <person name="Brown T."/>
            <person name="Winkler S."/>
            <person name="Kukowka S."/>
            <person name="Myers E.W."/>
            <person name="Bohne A."/>
        </authorList>
    </citation>
    <scope>NUCLEOTIDE SEQUENCE [LARGE SCALE GENOMIC DNA]</scope>
    <source>
        <strain evidence="4">ZFMK-TIS-60720</strain>
        <tissue evidence="4">Whole Organism</tissue>
    </source>
</reference>
<feature type="coiled-coil region" evidence="1">
    <location>
        <begin position="74"/>
        <end position="101"/>
    </location>
</feature>
<feature type="compositionally biased region" description="Low complexity" evidence="2">
    <location>
        <begin position="15"/>
        <end position="40"/>
    </location>
</feature>
<evidence type="ECO:0000313" key="5">
    <source>
        <dbReference type="Proteomes" id="UP001364617"/>
    </source>
</evidence>
<comment type="caution">
    <text evidence="4">The sequence shown here is derived from an EMBL/GenBank/DDBJ whole genome shotgun (WGS) entry which is preliminary data.</text>
</comment>
<dbReference type="Pfam" id="PF18701">
    <property type="entry name" value="DUF5641"/>
    <property type="match status" value="1"/>
</dbReference>
<accession>A0AAN9H9J3</accession>
<feature type="region of interest" description="Disordered" evidence="2">
    <location>
        <begin position="547"/>
        <end position="574"/>
    </location>
</feature>
<dbReference type="Gene3D" id="3.30.420.10">
    <property type="entry name" value="Ribonuclease H-like superfamily/Ribonuclease H"/>
    <property type="match status" value="1"/>
</dbReference>
<evidence type="ECO:0000256" key="2">
    <source>
        <dbReference type="SAM" id="MobiDB-lite"/>
    </source>
</evidence>
<dbReference type="CDD" id="cd01644">
    <property type="entry name" value="RT_pepA17"/>
    <property type="match status" value="1"/>
</dbReference>
<feature type="compositionally biased region" description="Basic and acidic residues" evidence="2">
    <location>
        <begin position="557"/>
        <end position="568"/>
    </location>
</feature>
<gene>
    <name evidence="4" type="ORF">R3I93_008358</name>
</gene>
<dbReference type="PROSITE" id="PS50994">
    <property type="entry name" value="INTEGRASE"/>
    <property type="match status" value="1"/>
</dbReference>
<dbReference type="SUPFAM" id="SSF56672">
    <property type="entry name" value="DNA/RNA polymerases"/>
    <property type="match status" value="1"/>
</dbReference>
<dbReference type="InterPro" id="IPR008042">
    <property type="entry name" value="Retrotrans_Pao"/>
</dbReference>
<evidence type="ECO:0000313" key="4">
    <source>
        <dbReference type="EMBL" id="KAK7160670.1"/>
    </source>
</evidence>
<feature type="region of interest" description="Disordered" evidence="2">
    <location>
        <begin position="1"/>
        <end position="43"/>
    </location>
</feature>
<feature type="compositionally biased region" description="Basic and acidic residues" evidence="2">
    <location>
        <begin position="1"/>
        <end position="13"/>
    </location>
</feature>
<dbReference type="PANTHER" id="PTHR47331">
    <property type="entry name" value="PHD-TYPE DOMAIN-CONTAINING PROTEIN"/>
    <property type="match status" value="1"/>
</dbReference>
<name>A0AAN9H9J3_9TELE</name>
<dbReference type="SUPFAM" id="SSF53098">
    <property type="entry name" value="Ribonuclease H-like"/>
    <property type="match status" value="1"/>
</dbReference>
<proteinExistence type="predicted"/>
<dbReference type="InterPro" id="IPR001584">
    <property type="entry name" value="Integrase_cat-core"/>
</dbReference>
<dbReference type="EMBL" id="JAYKXH010000008">
    <property type="protein sequence ID" value="KAK7160670.1"/>
    <property type="molecule type" value="Genomic_DNA"/>
</dbReference>
<dbReference type="InterPro" id="IPR012337">
    <property type="entry name" value="RNaseH-like_sf"/>
</dbReference>
<protein>
    <recommendedName>
        <fullName evidence="3">Integrase catalytic domain-containing protein</fullName>
    </recommendedName>
</protein>
<keyword evidence="5" id="KW-1185">Reference proteome</keyword>
<dbReference type="InterPro" id="IPR036397">
    <property type="entry name" value="RNaseH_sf"/>
</dbReference>
<keyword evidence="1" id="KW-0175">Coiled coil</keyword>
<evidence type="ECO:0000259" key="3">
    <source>
        <dbReference type="PROSITE" id="PS50994"/>
    </source>
</evidence>
<dbReference type="PANTHER" id="PTHR47331:SF6">
    <property type="entry name" value="DOUBLECORTIN DOMAIN-CONTAINING PROTEIN"/>
    <property type="match status" value="1"/>
</dbReference>
<dbReference type="Pfam" id="PF05380">
    <property type="entry name" value="Peptidase_A17"/>
    <property type="match status" value="1"/>
</dbReference>
<dbReference type="InterPro" id="IPR040676">
    <property type="entry name" value="DUF5641"/>
</dbReference>
<dbReference type="GO" id="GO:0015074">
    <property type="term" value="P:DNA integration"/>
    <property type="evidence" value="ECO:0007669"/>
    <property type="project" value="InterPro"/>
</dbReference>
<feature type="domain" description="Integrase catalytic" evidence="3">
    <location>
        <begin position="1628"/>
        <end position="1820"/>
    </location>
</feature>